<dbReference type="GO" id="GO:0071978">
    <property type="term" value="P:bacterial-type flagellum-dependent swarming motility"/>
    <property type="evidence" value="ECO:0007669"/>
    <property type="project" value="TreeGrafter"/>
</dbReference>
<evidence type="ECO:0000313" key="8">
    <source>
        <dbReference type="EMBL" id="PRC93902.1"/>
    </source>
</evidence>
<evidence type="ECO:0000256" key="1">
    <source>
        <dbReference type="ARBA" id="ARBA00004117"/>
    </source>
</evidence>
<dbReference type="EMBL" id="PUGF01000005">
    <property type="protein sequence ID" value="PRC93902.1"/>
    <property type="molecule type" value="Genomic_DNA"/>
</dbReference>
<dbReference type="PANTHER" id="PTHR30435:SF19">
    <property type="entry name" value="FLAGELLAR BASAL-BODY ROD PROTEIN FLGG"/>
    <property type="match status" value="1"/>
</dbReference>
<evidence type="ECO:0000259" key="7">
    <source>
        <dbReference type="Pfam" id="PF22692"/>
    </source>
</evidence>
<keyword evidence="8" id="KW-0969">Cilium</keyword>
<name>A0A2S9H1Q0_9BURK</name>
<evidence type="ECO:0000256" key="2">
    <source>
        <dbReference type="ARBA" id="ARBA00009677"/>
    </source>
</evidence>
<dbReference type="Pfam" id="PF00460">
    <property type="entry name" value="Flg_bb_rod"/>
    <property type="match status" value="1"/>
</dbReference>
<protein>
    <submittedName>
        <fullName evidence="8">Flagellar hook-basal body protein</fullName>
    </submittedName>
</protein>
<keyword evidence="8" id="KW-0282">Flagellum</keyword>
<dbReference type="InterPro" id="IPR053967">
    <property type="entry name" value="LlgE_F_G-like_D1"/>
</dbReference>
<dbReference type="AlphaFoldDB" id="A0A2S9H1Q0"/>
<dbReference type="GO" id="GO:0009425">
    <property type="term" value="C:bacterial-type flagellum basal body"/>
    <property type="evidence" value="ECO:0007669"/>
    <property type="project" value="UniProtKB-SubCell"/>
</dbReference>
<dbReference type="InterPro" id="IPR001444">
    <property type="entry name" value="Flag_bb_rod_N"/>
</dbReference>
<feature type="domain" description="Flagellar basal-body/hook protein C-terminal" evidence="6">
    <location>
        <begin position="198"/>
        <end position="240"/>
    </location>
</feature>
<dbReference type="PANTHER" id="PTHR30435">
    <property type="entry name" value="FLAGELLAR PROTEIN"/>
    <property type="match status" value="1"/>
</dbReference>
<organism evidence="8 9">
    <name type="scientific">Solimicrobium silvestre</name>
    <dbReference type="NCBI Taxonomy" id="2099400"/>
    <lineage>
        <taxon>Bacteria</taxon>
        <taxon>Pseudomonadati</taxon>
        <taxon>Pseudomonadota</taxon>
        <taxon>Betaproteobacteria</taxon>
        <taxon>Burkholderiales</taxon>
        <taxon>Oxalobacteraceae</taxon>
        <taxon>Solimicrobium</taxon>
    </lineage>
</organism>
<dbReference type="Pfam" id="PF22692">
    <property type="entry name" value="LlgE_F_G_D1"/>
    <property type="match status" value="1"/>
</dbReference>
<dbReference type="RefSeq" id="WP_105531177.1">
    <property type="nucleotide sequence ID" value="NZ_PUGF01000005.1"/>
</dbReference>
<reference evidence="8 9" key="1">
    <citation type="submission" date="2018-02" db="EMBL/GenBank/DDBJ databases">
        <title>Solimicrobium silvestre gen. nov., sp. nov., isolated from alpine forest soil.</title>
        <authorList>
            <person name="Margesin R."/>
            <person name="Albuquerque L."/>
            <person name="Zhang D.-C."/>
            <person name="Froufe H.J.C."/>
            <person name="Severino R."/>
            <person name="Roxo I."/>
            <person name="Egas C."/>
            <person name="Da Costa M.S."/>
        </authorList>
    </citation>
    <scope>NUCLEOTIDE SEQUENCE [LARGE SCALE GENOMIC DNA]</scope>
    <source>
        <strain evidence="8 9">S20-91</strain>
    </source>
</reference>
<comment type="subcellular location">
    <subcellularLocation>
        <location evidence="1 4">Bacterial flagellum basal body</location>
    </subcellularLocation>
</comment>
<evidence type="ECO:0000256" key="3">
    <source>
        <dbReference type="ARBA" id="ARBA00023143"/>
    </source>
</evidence>
<keyword evidence="9" id="KW-1185">Reference proteome</keyword>
<proteinExistence type="inferred from homology"/>
<evidence type="ECO:0000259" key="5">
    <source>
        <dbReference type="Pfam" id="PF00460"/>
    </source>
</evidence>
<sequence>MADAFSIAIQSMQNDMQRMDIISENVANSATPGYRRALSTNQSFGDVLQSSSLSNVTHSIEITLPTVTSVLDTASGSIKSTSQPLDLAISGDGYFELTTPDGLAYTRAGNFHINEDGHLVSQDGYPVSGKGGDIIVNGKSTPTITPSGEVSDGSTAVGQIRIVSFADKHGLQTRSGGLLVSTNNDAETSDSSAQLQIGFLENANVIPLNEMVSMLETSRHFESQQKLFQGYDEQISSAIQKLGQF</sequence>
<dbReference type="OrthoDB" id="9804559at2"/>
<evidence type="ECO:0000259" key="6">
    <source>
        <dbReference type="Pfam" id="PF06429"/>
    </source>
</evidence>
<dbReference type="Proteomes" id="UP000237839">
    <property type="component" value="Unassembled WGS sequence"/>
</dbReference>
<evidence type="ECO:0000313" key="9">
    <source>
        <dbReference type="Proteomes" id="UP000237839"/>
    </source>
</evidence>
<evidence type="ECO:0000256" key="4">
    <source>
        <dbReference type="RuleBase" id="RU362116"/>
    </source>
</evidence>
<dbReference type="Pfam" id="PF06429">
    <property type="entry name" value="Flg_bbr_C"/>
    <property type="match status" value="1"/>
</dbReference>
<gene>
    <name evidence="8" type="ORF">S2091_1511</name>
</gene>
<feature type="domain" description="Flagellar hook protein FlgE/F/G-like D1" evidence="7">
    <location>
        <begin position="88"/>
        <end position="151"/>
    </location>
</feature>
<comment type="similarity">
    <text evidence="2 4">Belongs to the flagella basal body rod proteins family.</text>
</comment>
<dbReference type="InterPro" id="IPR037925">
    <property type="entry name" value="FlgE/F/G-like"/>
</dbReference>
<dbReference type="InterPro" id="IPR010930">
    <property type="entry name" value="Flg_bb/hook_C_dom"/>
</dbReference>
<accession>A0A2S9H1Q0</accession>
<keyword evidence="3 4" id="KW-0975">Bacterial flagellum</keyword>
<dbReference type="InterPro" id="IPR020013">
    <property type="entry name" value="Flagellar_FlgE/F/G"/>
</dbReference>
<feature type="domain" description="Flagellar basal body rod protein N-terminal" evidence="5">
    <location>
        <begin position="10"/>
        <end position="35"/>
    </location>
</feature>
<dbReference type="NCBIfam" id="TIGR03506">
    <property type="entry name" value="FlgEFG_subfam"/>
    <property type="match status" value="1"/>
</dbReference>
<dbReference type="SUPFAM" id="SSF117143">
    <property type="entry name" value="Flagellar hook protein flgE"/>
    <property type="match status" value="1"/>
</dbReference>
<keyword evidence="8" id="KW-0966">Cell projection</keyword>
<comment type="caution">
    <text evidence="8">The sequence shown here is derived from an EMBL/GenBank/DDBJ whole genome shotgun (WGS) entry which is preliminary data.</text>
</comment>